<dbReference type="Gene3D" id="2.160.10.10">
    <property type="entry name" value="Hexapeptide repeat proteins"/>
    <property type="match status" value="1"/>
</dbReference>
<evidence type="ECO:0000259" key="4">
    <source>
        <dbReference type="Pfam" id="PF24894"/>
    </source>
</evidence>
<keyword evidence="5" id="KW-0548">Nucleotidyltransferase</keyword>
<evidence type="ECO:0000259" key="3">
    <source>
        <dbReference type="Pfam" id="PF00483"/>
    </source>
</evidence>
<dbReference type="GO" id="GO:0008878">
    <property type="term" value="F:glucose-1-phosphate adenylyltransferase activity"/>
    <property type="evidence" value="ECO:0007669"/>
    <property type="project" value="UniProtKB-EC"/>
</dbReference>
<organism evidence="5 6">
    <name type="scientific">Megasphaera massiliensis</name>
    <dbReference type="NCBI Taxonomy" id="1232428"/>
    <lineage>
        <taxon>Bacteria</taxon>
        <taxon>Bacillati</taxon>
        <taxon>Bacillota</taxon>
        <taxon>Negativicutes</taxon>
        <taxon>Veillonellales</taxon>
        <taxon>Veillonellaceae</taxon>
        <taxon>Megasphaera</taxon>
    </lineage>
</organism>
<gene>
    <name evidence="5" type="primary">glgD</name>
    <name evidence="5" type="ORF">NE675_00080</name>
</gene>
<keyword evidence="2" id="KW-0320">Glycogen biosynthesis</keyword>
<dbReference type="Gene3D" id="3.90.550.10">
    <property type="entry name" value="Spore Coat Polysaccharide Biosynthesis Protein SpsA, Chain A"/>
    <property type="match status" value="1"/>
</dbReference>
<accession>A0ABT1SP69</accession>
<feature type="domain" description="Glucose-1-phosphate adenylyltransferase/Bifunctional protein GlmU-like C-terminal hexapeptide" evidence="4">
    <location>
        <begin position="287"/>
        <end position="356"/>
    </location>
</feature>
<dbReference type="InterPro" id="IPR005835">
    <property type="entry name" value="NTP_transferase_dom"/>
</dbReference>
<dbReference type="Proteomes" id="UP001206692">
    <property type="component" value="Unassembled WGS sequence"/>
</dbReference>
<keyword evidence="5" id="KW-0808">Transferase</keyword>
<dbReference type="Pfam" id="PF00483">
    <property type="entry name" value="NTP_transferase"/>
    <property type="match status" value="1"/>
</dbReference>
<evidence type="ECO:0000256" key="1">
    <source>
        <dbReference type="ARBA" id="ARBA00010443"/>
    </source>
</evidence>
<dbReference type="InterPro" id="IPR011004">
    <property type="entry name" value="Trimer_LpxA-like_sf"/>
</dbReference>
<sequence>MNSNMIGLINMREDRPLKEINDTRPLATLPIGGKYRLIDFTLSNMVNAGIENVGLMLSSQSRSVLDHIRSGKEWGLAHKGDGLFYLPEERSDIENPVEGDIAAYYKNLVFIRRANKRYALLSGCDMVQNIDYDEVLHFHRRNNADVTLIYQKQKYDFNREGYVLTIDTDCTDRVRAIDSKMEVKAGDNLYQRGIIIDCDVLQDCIRRAYSQGYTHLITDVFQRNVDRLRIFGYNYQGYAKRIDSLQSYFEVNMDLRDSRIWHELLLKDLDHRIYTKIKDEAPAKYMEESHVSNSLIANGCIIEGRVENSILFRRVRVGRNAVIRNSIIMQHSVIGEDAELDYVVCDKNSVIQPEAVLKRTADDLLCIGKCSVR</sequence>
<evidence type="ECO:0000313" key="5">
    <source>
        <dbReference type="EMBL" id="MCQ5341433.1"/>
    </source>
</evidence>
<dbReference type="PANTHER" id="PTHR43523:SF6">
    <property type="entry name" value="GLYCOGEN BIOSYNTHESIS PROTEIN GLGD"/>
    <property type="match status" value="1"/>
</dbReference>
<name>A0ABT1SP69_9FIRM</name>
<evidence type="ECO:0000313" key="6">
    <source>
        <dbReference type="Proteomes" id="UP001206692"/>
    </source>
</evidence>
<dbReference type="RefSeq" id="WP_227163061.1">
    <property type="nucleotide sequence ID" value="NZ_JAJCIO010000001.1"/>
</dbReference>
<dbReference type="InterPro" id="IPR029044">
    <property type="entry name" value="Nucleotide-diphossugar_trans"/>
</dbReference>
<dbReference type="InterPro" id="IPR011831">
    <property type="entry name" value="ADP-Glc_PPase"/>
</dbReference>
<dbReference type="PANTHER" id="PTHR43523">
    <property type="entry name" value="GLUCOSE-1-PHOSPHATE ADENYLYLTRANSFERASE-RELATED"/>
    <property type="match status" value="1"/>
</dbReference>
<comment type="caution">
    <text evidence="5">The sequence shown here is derived from an EMBL/GenBank/DDBJ whole genome shotgun (WGS) entry which is preliminary data.</text>
</comment>
<dbReference type="SUPFAM" id="SSF53448">
    <property type="entry name" value="Nucleotide-diphospho-sugar transferases"/>
    <property type="match status" value="1"/>
</dbReference>
<comment type="similarity">
    <text evidence="1">Belongs to the bacterial/plant glucose-1-phosphate adenylyltransferase family.</text>
</comment>
<reference evidence="5 6" key="1">
    <citation type="submission" date="2022-06" db="EMBL/GenBank/DDBJ databases">
        <title>Isolation of gut microbiota from human fecal samples.</title>
        <authorList>
            <person name="Pamer E.G."/>
            <person name="Barat B."/>
            <person name="Waligurski E."/>
            <person name="Medina S."/>
            <person name="Paddock L."/>
            <person name="Mostad J."/>
        </authorList>
    </citation>
    <scope>NUCLEOTIDE SEQUENCE [LARGE SCALE GENOMIC DNA]</scope>
    <source>
        <strain evidence="5 6">DFI.1.1</strain>
    </source>
</reference>
<dbReference type="CDD" id="cd04651">
    <property type="entry name" value="LbH_G1P_AT_C"/>
    <property type="match status" value="1"/>
</dbReference>
<dbReference type="Pfam" id="PF24894">
    <property type="entry name" value="Hexapep_GlmU"/>
    <property type="match status" value="1"/>
</dbReference>
<dbReference type="InterPro" id="IPR011832">
    <property type="entry name" value="GlgDAde_trans"/>
</dbReference>
<proteinExistence type="inferred from homology"/>
<dbReference type="EMBL" id="JANGEW010000001">
    <property type="protein sequence ID" value="MCQ5341433.1"/>
    <property type="molecule type" value="Genomic_DNA"/>
</dbReference>
<dbReference type="SUPFAM" id="SSF51161">
    <property type="entry name" value="Trimeric LpxA-like enzymes"/>
    <property type="match status" value="1"/>
</dbReference>
<evidence type="ECO:0000256" key="2">
    <source>
        <dbReference type="ARBA" id="ARBA00023056"/>
    </source>
</evidence>
<protein>
    <submittedName>
        <fullName evidence="5">Glucose-1-phosphate adenylyltransferase subunit GlgD</fullName>
        <ecNumber evidence="5">2.7.7.27</ecNumber>
    </submittedName>
</protein>
<dbReference type="NCBIfam" id="TIGR02092">
    <property type="entry name" value="glgD"/>
    <property type="match status" value="1"/>
</dbReference>
<feature type="domain" description="Nucleotidyl transferase" evidence="3">
    <location>
        <begin position="25"/>
        <end position="256"/>
    </location>
</feature>
<keyword evidence="6" id="KW-1185">Reference proteome</keyword>
<dbReference type="InterPro" id="IPR056818">
    <property type="entry name" value="GlmU/GlgC-like_hexapep"/>
</dbReference>
<dbReference type="EC" id="2.7.7.27" evidence="5"/>